<evidence type="ECO:0000256" key="2">
    <source>
        <dbReference type="ARBA" id="ARBA00016109"/>
    </source>
</evidence>
<dbReference type="RefSeq" id="WP_305908200.1">
    <property type="nucleotide sequence ID" value="NZ_CP157743.1"/>
</dbReference>
<dbReference type="InterPro" id="IPR005510">
    <property type="entry name" value="Csm4"/>
</dbReference>
<comment type="similarity">
    <text evidence="1">Belongs to the CRISPR-associated Csm4 family.</text>
</comment>
<evidence type="ECO:0000256" key="3">
    <source>
        <dbReference type="ARBA" id="ARBA00022884"/>
    </source>
</evidence>
<keyword evidence="4" id="KW-0051">Antiviral defense</keyword>
<evidence type="ECO:0000256" key="1">
    <source>
        <dbReference type="ARBA" id="ARBA00005772"/>
    </source>
</evidence>
<dbReference type="Proteomes" id="UP001225378">
    <property type="component" value="Chromosome"/>
</dbReference>
<name>A0AAU7NQ16_9GAMM</name>
<protein>
    <recommendedName>
        <fullName evidence="2">CRISPR system Cms protein Csm4</fullName>
    </recommendedName>
</protein>
<reference evidence="5 6" key="1">
    <citation type="journal article" date="2024" name="Microbiology">
        <title>Methylomarinum rosea sp. nov., a novel halophilic methanotrophic bacterium from the hypersaline Lake Elton.</title>
        <authorList>
            <person name="Suleimanov R.Z."/>
            <person name="Oshkin I.Y."/>
            <person name="Danilova O.V."/>
            <person name="Suzina N.E."/>
            <person name="Dedysh S.N."/>
        </authorList>
    </citation>
    <scope>NUCLEOTIDE SEQUENCE [LARGE SCALE GENOMIC DNA]</scope>
    <source>
        <strain evidence="5 6">Ch1-1</strain>
    </source>
</reference>
<evidence type="ECO:0000313" key="6">
    <source>
        <dbReference type="Proteomes" id="UP001225378"/>
    </source>
</evidence>
<dbReference type="EMBL" id="CP157743">
    <property type="protein sequence ID" value="XBS19058.1"/>
    <property type="molecule type" value="Genomic_DNA"/>
</dbReference>
<keyword evidence="3" id="KW-0694">RNA-binding</keyword>
<proteinExistence type="inferred from homology"/>
<organism evidence="5 6">
    <name type="scientific">Methylomarinum roseum</name>
    <dbReference type="NCBI Taxonomy" id="3067653"/>
    <lineage>
        <taxon>Bacteria</taxon>
        <taxon>Pseudomonadati</taxon>
        <taxon>Pseudomonadota</taxon>
        <taxon>Gammaproteobacteria</taxon>
        <taxon>Methylococcales</taxon>
        <taxon>Methylococcaceae</taxon>
        <taxon>Methylomarinum</taxon>
    </lineage>
</organism>
<gene>
    <name evidence="5" type="ORF">Q9L42_011820</name>
</gene>
<dbReference type="GO" id="GO:0051607">
    <property type="term" value="P:defense response to virus"/>
    <property type="evidence" value="ECO:0007669"/>
    <property type="project" value="UniProtKB-KW"/>
</dbReference>
<evidence type="ECO:0000313" key="5">
    <source>
        <dbReference type="EMBL" id="XBS19058.1"/>
    </source>
</evidence>
<dbReference type="NCBIfam" id="TIGR01903">
    <property type="entry name" value="cas5_csm4"/>
    <property type="match status" value="1"/>
</dbReference>
<accession>A0AAU7NQ16</accession>
<dbReference type="AlphaFoldDB" id="A0AAU7NQ16"/>
<sequence>MQSFCVTLRPLSAFATPLKGDTLFGQLCWAIRNRLGEAYLTELLDGYTDGKPFAVVSDAFPEHYLPLPKLPGSFYQAIAGEDRKAVKKRCWLPETEIEKPVSEWLGLARNASELAGEYSKLSEKHPQSHNTIDRRTNTTGEGGFAPYSIEQEWFIPGLKWSFYLVLDSGRLSAEDCEQCLADIGNIGFGRDASIGLGKFAVEDFQARPLPTQDNANACLTLAPCAPQGLGFDGRLSFYQLFTRFGRHGDIAVHQEGKPFKNPVLLAQTAAVFGTNPPESGFIGQGIGGNGELSKTLSATVHQGYAPVIAINVNSKECS</sequence>
<evidence type="ECO:0000256" key="4">
    <source>
        <dbReference type="ARBA" id="ARBA00023118"/>
    </source>
</evidence>
<dbReference type="KEGG" id="mech:Q9L42_011820"/>
<dbReference type="GO" id="GO:0003723">
    <property type="term" value="F:RNA binding"/>
    <property type="evidence" value="ECO:0007669"/>
    <property type="project" value="UniProtKB-KW"/>
</dbReference>
<keyword evidence="6" id="KW-1185">Reference proteome</keyword>